<evidence type="ECO:0000259" key="2">
    <source>
        <dbReference type="Pfam" id="PF13679"/>
    </source>
</evidence>
<dbReference type="PANTHER" id="PTHR12496">
    <property type="entry name" value="CGI-41 METHYLTRANSFERASE"/>
    <property type="match status" value="1"/>
</dbReference>
<gene>
    <name evidence="3" type="primary">RRNAD1</name>
    <name evidence="3" type="ORF">SK128_015448</name>
</gene>
<dbReference type="SUPFAM" id="SSF53335">
    <property type="entry name" value="S-adenosyl-L-methionine-dependent methyltransferases"/>
    <property type="match status" value="1"/>
</dbReference>
<dbReference type="Pfam" id="PF13679">
    <property type="entry name" value="Methyltransf_32"/>
    <property type="match status" value="1"/>
</dbReference>
<comment type="caution">
    <text evidence="3">The sequence shown here is derived from an EMBL/GenBank/DDBJ whole genome shotgun (WGS) entry which is preliminary data.</text>
</comment>
<feature type="domain" description="Methyltransferase" evidence="2">
    <location>
        <begin position="223"/>
        <end position="386"/>
    </location>
</feature>
<dbReference type="InterPro" id="IPR052220">
    <property type="entry name" value="METTL25"/>
</dbReference>
<dbReference type="Proteomes" id="UP001381693">
    <property type="component" value="Unassembled WGS sequence"/>
</dbReference>
<dbReference type="PANTHER" id="PTHR12496:SF2">
    <property type="entry name" value="METHYLTRANSFERASE-LIKE PROTEIN 25B"/>
    <property type="match status" value="1"/>
</dbReference>
<reference evidence="3 4" key="1">
    <citation type="submission" date="2023-11" db="EMBL/GenBank/DDBJ databases">
        <title>Halocaridina rubra genome assembly.</title>
        <authorList>
            <person name="Smith C."/>
        </authorList>
    </citation>
    <scope>NUCLEOTIDE SEQUENCE [LARGE SCALE GENOMIC DNA]</scope>
    <source>
        <strain evidence="3">EP-1</strain>
        <tissue evidence="3">Whole</tissue>
    </source>
</reference>
<evidence type="ECO:0000313" key="3">
    <source>
        <dbReference type="EMBL" id="KAK7066453.1"/>
    </source>
</evidence>
<dbReference type="EMBL" id="JAXCGZ010019183">
    <property type="protein sequence ID" value="KAK7066453.1"/>
    <property type="molecule type" value="Genomic_DNA"/>
</dbReference>
<evidence type="ECO:0000313" key="4">
    <source>
        <dbReference type="Proteomes" id="UP001381693"/>
    </source>
</evidence>
<sequence length="567" mass="64135">MTHAVEINKDNIELWKSFIAKSLKLLDIYRSLLDTYVLDFFTEDLWSCIDPKWSGVFELLSPKQLAEFLSKDEILKTERVWPLSLLALRASAFTYALPRKPIVNDSLFLDYLNKCHQSSALRDTPRSDGDTGESNSKSDSTYLTSENAENCGFEMVDHVDHTVAVSDEIDAPSFGTQNAKNLHDMHPLHKVEVSWGDAVSELSPEGGQHKLLQHVFRRHLKPKKQHEIARLAYIAAKVAHIACNDILVDVGSGQGHLSRFLAYGHSVRIVCLEAQDEFIKGAKKFDHQLETAIEKMKRSAKYGVTFHLPLAPRHAVCHLDVDMDPLIFEEVVKNTWPELDSRVETCGLLGLHTCGNLAATLLRLFTHLPTCQAVISVGCCYMKLNENCNETTSPGYPMSEFVKALASNRLTYEAREVACHAIEMYTDRLKLGAENLKVHCYRAALEEIIIAHWPEHRHAGLRSVSHAHKMTFAEYAVAAVSRVENVKLNEDELTSEKTKTNLDRWMQVVVYYSLRLLLAPVVESVILLDRLLYLYEKDVEGVLLPVFDPLLSPRNHVLIAVKQRNTL</sequence>
<name>A0AAN8WQK5_HALRR</name>
<protein>
    <submittedName>
        <fullName evidence="3">Ribosomal RNA adenine dimethylase domain-containing protein 1</fullName>
    </submittedName>
</protein>
<keyword evidence="4" id="KW-1185">Reference proteome</keyword>
<evidence type="ECO:0000256" key="1">
    <source>
        <dbReference type="SAM" id="MobiDB-lite"/>
    </source>
</evidence>
<feature type="region of interest" description="Disordered" evidence="1">
    <location>
        <begin position="120"/>
        <end position="143"/>
    </location>
</feature>
<proteinExistence type="predicted"/>
<dbReference type="AlphaFoldDB" id="A0AAN8WQK5"/>
<dbReference type="InterPro" id="IPR029063">
    <property type="entry name" value="SAM-dependent_MTases_sf"/>
</dbReference>
<organism evidence="3 4">
    <name type="scientific">Halocaridina rubra</name>
    <name type="common">Hawaiian red shrimp</name>
    <dbReference type="NCBI Taxonomy" id="373956"/>
    <lineage>
        <taxon>Eukaryota</taxon>
        <taxon>Metazoa</taxon>
        <taxon>Ecdysozoa</taxon>
        <taxon>Arthropoda</taxon>
        <taxon>Crustacea</taxon>
        <taxon>Multicrustacea</taxon>
        <taxon>Malacostraca</taxon>
        <taxon>Eumalacostraca</taxon>
        <taxon>Eucarida</taxon>
        <taxon>Decapoda</taxon>
        <taxon>Pleocyemata</taxon>
        <taxon>Caridea</taxon>
        <taxon>Atyoidea</taxon>
        <taxon>Atyidae</taxon>
        <taxon>Halocaridina</taxon>
    </lineage>
</organism>
<dbReference type="InterPro" id="IPR025714">
    <property type="entry name" value="Methyltranfer_dom"/>
</dbReference>
<accession>A0AAN8WQK5</accession>
<feature type="compositionally biased region" description="Polar residues" evidence="1">
    <location>
        <begin position="132"/>
        <end position="143"/>
    </location>
</feature>